<dbReference type="PANTHER" id="PTHR38693">
    <property type="entry name" value="UBIQUINONE BIOSYNTHESIS PROTEIN UBIJ"/>
    <property type="match status" value="1"/>
</dbReference>
<comment type="function">
    <text evidence="1">Required for ubiquinone (coenzyme Q) biosynthesis. Binds hydrophobic ubiquinone biosynthetic intermediates via its SCP2 domain and is essential for the stability of the Ubi complex. May constitute a docking platform where Ubi enzymes assemble and access their SCP2-bound polyprenyl substrates.</text>
</comment>
<evidence type="ECO:0000259" key="2">
    <source>
        <dbReference type="Pfam" id="PF02036"/>
    </source>
</evidence>
<keyword evidence="1" id="KW-0831">Ubiquinone biosynthesis</keyword>
<dbReference type="InterPro" id="IPR038989">
    <property type="entry name" value="UbiJ"/>
</dbReference>
<dbReference type="InterPro" id="IPR003033">
    <property type="entry name" value="SCP2_sterol-bd_dom"/>
</dbReference>
<protein>
    <recommendedName>
        <fullName evidence="1">Ubiquinone biosynthesis accessory factor UbiJ</fullName>
    </recommendedName>
</protein>
<dbReference type="UniPathway" id="UPA00232"/>
<evidence type="ECO:0000313" key="4">
    <source>
        <dbReference type="Proteomes" id="UP000474778"/>
    </source>
</evidence>
<dbReference type="AlphaFoldDB" id="A0A6L7HU83"/>
<dbReference type="Proteomes" id="UP000474778">
    <property type="component" value="Unassembled WGS sequence"/>
</dbReference>
<dbReference type="SUPFAM" id="SSF55718">
    <property type="entry name" value="SCP-like"/>
    <property type="match status" value="1"/>
</dbReference>
<evidence type="ECO:0000256" key="1">
    <source>
        <dbReference type="HAMAP-Rule" id="MF_02215"/>
    </source>
</evidence>
<comment type="similarity">
    <text evidence="1">Belongs to the UbiJ family.</text>
</comment>
<dbReference type="InterPro" id="IPR036527">
    <property type="entry name" value="SCP2_sterol-bd_dom_sf"/>
</dbReference>
<dbReference type="EMBL" id="WRPA01000002">
    <property type="protein sequence ID" value="MXR67849.1"/>
    <property type="molecule type" value="Genomic_DNA"/>
</dbReference>
<keyword evidence="4" id="KW-1185">Reference proteome</keyword>
<evidence type="ECO:0000313" key="3">
    <source>
        <dbReference type="EMBL" id="MXR67849.1"/>
    </source>
</evidence>
<dbReference type="PANTHER" id="PTHR38693:SF1">
    <property type="entry name" value="UBIQUINONE BIOSYNTHESIS ACCESSORY FACTOR UBIJ"/>
    <property type="match status" value="1"/>
</dbReference>
<comment type="pathway">
    <text evidence="1">Cofactor biosynthesis; ubiquinone biosynthesis.</text>
</comment>
<dbReference type="Pfam" id="PF02036">
    <property type="entry name" value="SCP2"/>
    <property type="match status" value="1"/>
</dbReference>
<accession>A0A6L7HU83</accession>
<reference evidence="3 4" key="1">
    <citation type="submission" date="2019-12" db="EMBL/GenBank/DDBJ databases">
        <title>Shewanella insulae sp. nov., isolated from a tidal flat.</title>
        <authorList>
            <person name="Yoon J.-H."/>
        </authorList>
    </citation>
    <scope>NUCLEOTIDE SEQUENCE [LARGE SCALE GENOMIC DNA]</scope>
    <source>
        <strain evidence="3 4">JBTF-M18</strain>
    </source>
</reference>
<keyword evidence="1" id="KW-0963">Cytoplasm</keyword>
<organism evidence="3 4">
    <name type="scientific">Shewanella insulae</name>
    <dbReference type="NCBI Taxonomy" id="2681496"/>
    <lineage>
        <taxon>Bacteria</taxon>
        <taxon>Pseudomonadati</taxon>
        <taxon>Pseudomonadota</taxon>
        <taxon>Gammaproteobacteria</taxon>
        <taxon>Alteromonadales</taxon>
        <taxon>Shewanellaceae</taxon>
        <taxon>Shewanella</taxon>
    </lineage>
</organism>
<name>A0A6L7HU83_9GAMM</name>
<comment type="caution">
    <text evidence="3">The sequence shown here is derived from an EMBL/GenBank/DDBJ whole genome shotgun (WGS) entry which is preliminary data.</text>
</comment>
<dbReference type="HAMAP" id="MF_02215">
    <property type="entry name" value="UbiJ"/>
    <property type="match status" value="1"/>
</dbReference>
<proteinExistence type="inferred from homology"/>
<comment type="subcellular location">
    <subcellularLocation>
        <location evidence="1">Cytoplasm</location>
    </subcellularLocation>
</comment>
<gene>
    <name evidence="1" type="primary">ubiJ</name>
    <name evidence="3" type="ORF">GNT65_04075</name>
</gene>
<dbReference type="RefSeq" id="WP_160793826.1">
    <property type="nucleotide sequence ID" value="NZ_JAKEVG010000005.1"/>
</dbReference>
<dbReference type="GO" id="GO:0006744">
    <property type="term" value="P:ubiquinone biosynthetic process"/>
    <property type="evidence" value="ECO:0007669"/>
    <property type="project" value="UniProtKB-UniRule"/>
</dbReference>
<sequence length="207" mass="23663">MKREIALLICAALETALKKVTQQSPGAYAKLHNLQGRVLCLELSQLGWPIYLLFAKEIQVFSQYDGEVTTKVYADMTTLYKLTEGANLTELIKQDKLTLEGDLNLLQSFSHFLQQVEFDFAEPLSRYIGDAPTHLLTEGAKQLKQQLTQVLNKSWDHMGQLTTEEYRLSPHKIELVHFSDRIEQLKADTDALSQRIERLINKANSNR</sequence>
<dbReference type="GO" id="GO:0005737">
    <property type="term" value="C:cytoplasm"/>
    <property type="evidence" value="ECO:0007669"/>
    <property type="project" value="UniProtKB-SubCell"/>
</dbReference>
<feature type="domain" description="SCP2" evidence="2">
    <location>
        <begin position="17"/>
        <end position="113"/>
    </location>
</feature>